<dbReference type="EMBL" id="CP009621">
    <property type="protein sequence ID" value="AKD01926.1"/>
    <property type="molecule type" value="Genomic_DNA"/>
</dbReference>
<accession>A0A0E3UVL2</accession>
<dbReference type="OrthoDB" id="973569at2"/>
<name>A0A0E3UVL2_9BACT</name>
<dbReference type="AlphaFoldDB" id="A0A0E3UVL2"/>
<dbReference type="HOGENOM" id="CLU_505130_0_0_10"/>
<dbReference type="RefSeq" id="WP_046308630.1">
    <property type="nucleotide sequence ID" value="NZ_CBCSCY010000011.1"/>
</dbReference>
<dbReference type="PATRIC" id="fig|400092.3.peg.156"/>
<organism evidence="1 2">
    <name type="scientific">Pontibacter korlensis</name>
    <dbReference type="NCBI Taxonomy" id="400092"/>
    <lineage>
        <taxon>Bacteria</taxon>
        <taxon>Pseudomonadati</taxon>
        <taxon>Bacteroidota</taxon>
        <taxon>Cytophagia</taxon>
        <taxon>Cytophagales</taxon>
        <taxon>Hymenobacteraceae</taxon>
        <taxon>Pontibacter</taxon>
    </lineage>
</organism>
<sequence length="539" mass="58110">MKNNLLILLSISLVGLLMLGCDKAKEDLDIFVKADVIHYSVLLQVSEATGEIPQDLLISVAGEDADVIYDIAGNKDLAFNGGLLTLGVHPKHEPTEGDPVKFSVRISGPDYAGLIVPVTIEKGQFNQIKNLTILNTSTPPPTVTVAQETAELATDGTTVKPISISSPTNAVTQEITSVIVPANTQFLRADGTPIVGSTLSMSVVNYNSQAPEAVNFFPGGQYNAANVKGPDNSNMSVFFVPAGFASINFNVNGTEVKKFSSPINVAIEIDPQYKSIEGNAAVKVGDKIAIWSYSEDTGEWQYEKEGTVSSANGKLVVPFTTDHLTVYSIAEYVETTNCKSSRAVFNAGWLNNDTQPMTLELWNDDSSKLLSSRTVVVAHNLEEILNDMPAFAVRYKVIAKGVEVATGRVDAPCAGGNFQINLPAPAIPVVGVTLSLTVKCPNKGVVTPPDFYLYYKDAGAPTSDFRLLGIVKQGKLMTTLLQVGKYYDFRAQYGKYEKVIGNYLIDKTDLSTTVGVDDHLGDHTPEENRAILIEECSKL</sequence>
<proteinExistence type="predicted"/>
<dbReference type="Proteomes" id="UP000033109">
    <property type="component" value="Chromosome"/>
</dbReference>
<gene>
    <name evidence="1" type="ORF">PKOR_00665</name>
</gene>
<protein>
    <submittedName>
        <fullName evidence="1">Uncharacterized protein</fullName>
    </submittedName>
</protein>
<evidence type="ECO:0000313" key="2">
    <source>
        <dbReference type="Proteomes" id="UP000033109"/>
    </source>
</evidence>
<dbReference type="PROSITE" id="PS51257">
    <property type="entry name" value="PROKAR_LIPOPROTEIN"/>
    <property type="match status" value="1"/>
</dbReference>
<dbReference type="KEGG" id="pko:PKOR_00665"/>
<keyword evidence="2" id="KW-1185">Reference proteome</keyword>
<reference evidence="1 2" key="1">
    <citation type="journal article" date="2015" name="Sci. Rep.">
        <title>Unraveling adaptation of Pontibacter korlensis to radiation and infertility in desert through complete genome and comparative transcriptomic analysis.</title>
        <authorList>
            <person name="Dai J."/>
            <person name="Dai W."/>
            <person name="Qiu C."/>
            <person name="Yang Z."/>
            <person name="Zhang Y."/>
            <person name="Zhou M."/>
            <person name="Zhang L."/>
            <person name="Fang C."/>
            <person name="Gao Q."/>
            <person name="Yang Q."/>
            <person name="Li X."/>
            <person name="Wang Z."/>
            <person name="Wang Z."/>
            <person name="Jia Z."/>
            <person name="Chen X."/>
        </authorList>
    </citation>
    <scope>NUCLEOTIDE SEQUENCE [LARGE SCALE GENOMIC DNA]</scope>
    <source>
        <strain evidence="1 2">X14-1T</strain>
    </source>
</reference>
<evidence type="ECO:0000313" key="1">
    <source>
        <dbReference type="EMBL" id="AKD01926.1"/>
    </source>
</evidence>
<dbReference type="STRING" id="400092.PKOR_00665"/>